<evidence type="ECO:0000256" key="8">
    <source>
        <dbReference type="ARBA" id="ARBA00022833"/>
    </source>
</evidence>
<dbReference type="Gene3D" id="3.90.980.10">
    <property type="entry name" value="DNA primase, catalytic core, N-terminal domain"/>
    <property type="match status" value="1"/>
</dbReference>
<dbReference type="GO" id="GO:0003899">
    <property type="term" value="F:DNA-directed RNA polymerase activity"/>
    <property type="evidence" value="ECO:0007669"/>
    <property type="project" value="UniProtKB-UniRule"/>
</dbReference>
<dbReference type="EC" id="2.7.7.101" evidence="12"/>
<dbReference type="PIRSF" id="PIRSF002811">
    <property type="entry name" value="DnaG"/>
    <property type="match status" value="1"/>
</dbReference>
<dbReference type="InterPro" id="IPR034151">
    <property type="entry name" value="TOPRIM_DnaG_bac"/>
</dbReference>
<comment type="function">
    <text evidence="12 13">RNA polymerase that catalyzes the synthesis of short RNA molecules used as primers for DNA polymerase during DNA replication.</text>
</comment>
<evidence type="ECO:0000313" key="16">
    <source>
        <dbReference type="EMBL" id="KRM33449.1"/>
    </source>
</evidence>
<dbReference type="InterPro" id="IPR019475">
    <property type="entry name" value="DNA_primase_DnaB-bd"/>
</dbReference>
<evidence type="ECO:0000256" key="2">
    <source>
        <dbReference type="ARBA" id="ARBA00022515"/>
    </source>
</evidence>
<gene>
    <name evidence="12" type="primary">dnaG</name>
    <name evidence="16" type="ORF">FC83_GL002840</name>
</gene>
<comment type="catalytic activity">
    <reaction evidence="12">
        <text>ssDNA + n NTP = ssDNA/pppN(pN)n-1 hybrid + (n-1) diphosphate.</text>
        <dbReference type="EC" id="2.7.7.101"/>
    </reaction>
</comment>
<dbReference type="Pfam" id="PF01807">
    <property type="entry name" value="Zn_ribbon_DnaG"/>
    <property type="match status" value="1"/>
</dbReference>
<dbReference type="InterPro" id="IPR002694">
    <property type="entry name" value="Znf_CHC2"/>
</dbReference>
<dbReference type="PANTHER" id="PTHR30313">
    <property type="entry name" value="DNA PRIMASE"/>
    <property type="match status" value="1"/>
</dbReference>
<keyword evidence="7 12" id="KW-0863">Zinc-finger</keyword>
<dbReference type="FunFam" id="3.90.580.10:FF:000001">
    <property type="entry name" value="DNA primase"/>
    <property type="match status" value="1"/>
</dbReference>
<dbReference type="PATRIC" id="fig|1423734.3.peg.2887"/>
<keyword evidence="17" id="KW-1185">Reference proteome</keyword>
<dbReference type="eggNOG" id="COG0358">
    <property type="taxonomic scope" value="Bacteria"/>
</dbReference>
<dbReference type="Gene3D" id="3.40.1360.10">
    <property type="match status" value="1"/>
</dbReference>
<dbReference type="SMART" id="SM00493">
    <property type="entry name" value="TOPRIM"/>
    <property type="match status" value="1"/>
</dbReference>
<keyword evidence="4 12" id="KW-0548">Nucleotidyltransferase</keyword>
<name>A0A0R1Y011_9LACO</name>
<evidence type="ECO:0000256" key="13">
    <source>
        <dbReference type="PIRNR" id="PIRNR002811"/>
    </source>
</evidence>
<evidence type="ECO:0000259" key="15">
    <source>
        <dbReference type="PROSITE" id="PS50880"/>
    </source>
</evidence>
<dbReference type="InterPro" id="IPR050219">
    <property type="entry name" value="DnaG_primase"/>
</dbReference>
<comment type="cofactor">
    <cofactor evidence="12 13 14">
        <name>Zn(2+)</name>
        <dbReference type="ChEBI" id="CHEBI:29105"/>
    </cofactor>
    <text evidence="12 13 14">Binds 1 zinc ion per monomer.</text>
</comment>
<dbReference type="EMBL" id="AZGA01000052">
    <property type="protein sequence ID" value="KRM33449.1"/>
    <property type="molecule type" value="Genomic_DNA"/>
</dbReference>
<evidence type="ECO:0000256" key="1">
    <source>
        <dbReference type="ARBA" id="ARBA00022478"/>
    </source>
</evidence>
<dbReference type="SUPFAM" id="SSF57783">
    <property type="entry name" value="Zinc beta-ribbon"/>
    <property type="match status" value="1"/>
</dbReference>
<dbReference type="SUPFAM" id="SSF56731">
    <property type="entry name" value="DNA primase core"/>
    <property type="match status" value="1"/>
</dbReference>
<comment type="caution">
    <text evidence="16">The sequence shown here is derived from an EMBL/GenBank/DDBJ whole genome shotgun (WGS) entry which is preliminary data.</text>
</comment>
<dbReference type="InterPro" id="IPR016136">
    <property type="entry name" value="DNA_helicase_N/primase_C"/>
</dbReference>
<dbReference type="HAMAP" id="MF_00974">
    <property type="entry name" value="DNA_primase_DnaG"/>
    <property type="match status" value="1"/>
</dbReference>
<comment type="similarity">
    <text evidence="12 13">Belongs to the DnaG primase family.</text>
</comment>
<dbReference type="GO" id="GO:0000428">
    <property type="term" value="C:DNA-directed RNA polymerase complex"/>
    <property type="evidence" value="ECO:0007669"/>
    <property type="project" value="UniProtKB-KW"/>
</dbReference>
<keyword evidence="2 12" id="KW-0639">Primosome</keyword>
<dbReference type="InterPro" id="IPR030846">
    <property type="entry name" value="DnaG_bac"/>
</dbReference>
<dbReference type="InterPro" id="IPR036977">
    <property type="entry name" value="DNA_primase_Znf_CHC2"/>
</dbReference>
<dbReference type="AlphaFoldDB" id="A0A0R1Y011"/>
<proteinExistence type="inferred from homology"/>
<dbReference type="STRING" id="1423734.FC83_GL002840"/>
<dbReference type="Pfam" id="PF10410">
    <property type="entry name" value="DnaB_bind"/>
    <property type="match status" value="1"/>
</dbReference>
<dbReference type="Gene3D" id="3.90.580.10">
    <property type="entry name" value="Zinc finger, CHC2-type domain"/>
    <property type="match status" value="1"/>
</dbReference>
<evidence type="ECO:0000256" key="6">
    <source>
        <dbReference type="ARBA" id="ARBA00022723"/>
    </source>
</evidence>
<dbReference type="InterPro" id="IPR006295">
    <property type="entry name" value="DNA_primase_DnaG"/>
</dbReference>
<dbReference type="GO" id="GO:0006269">
    <property type="term" value="P:DNA replication, synthesis of primer"/>
    <property type="evidence" value="ECO:0007669"/>
    <property type="project" value="UniProtKB-UniRule"/>
</dbReference>
<dbReference type="InterPro" id="IPR013264">
    <property type="entry name" value="DNAG_N"/>
</dbReference>
<comment type="subunit">
    <text evidence="12">Monomer. Interacts with DnaB.</text>
</comment>
<keyword evidence="10 12" id="KW-0238">DNA-binding</keyword>
<evidence type="ECO:0000313" key="17">
    <source>
        <dbReference type="Proteomes" id="UP000051236"/>
    </source>
</evidence>
<keyword evidence="5 12" id="KW-0235">DNA replication</keyword>
<dbReference type="InterPro" id="IPR006171">
    <property type="entry name" value="TOPRIM_dom"/>
</dbReference>
<dbReference type="PROSITE" id="PS50880">
    <property type="entry name" value="TOPRIM"/>
    <property type="match status" value="1"/>
</dbReference>
<feature type="domain" description="Toprim" evidence="15">
    <location>
        <begin position="276"/>
        <end position="358"/>
    </location>
</feature>
<evidence type="ECO:0000256" key="7">
    <source>
        <dbReference type="ARBA" id="ARBA00022771"/>
    </source>
</evidence>
<keyword evidence="6 12" id="KW-0479">Metal-binding</keyword>
<dbReference type="Proteomes" id="UP000051236">
    <property type="component" value="Unassembled WGS sequence"/>
</dbReference>
<evidence type="ECO:0000256" key="11">
    <source>
        <dbReference type="ARBA" id="ARBA00023163"/>
    </source>
</evidence>
<dbReference type="Pfam" id="PF08275">
    <property type="entry name" value="DNAG_N"/>
    <property type="match status" value="1"/>
</dbReference>
<organism evidence="16 17">
    <name type="scientific">Agrilactobacillus composti DSM 18527 = JCM 14202</name>
    <dbReference type="NCBI Taxonomy" id="1423734"/>
    <lineage>
        <taxon>Bacteria</taxon>
        <taxon>Bacillati</taxon>
        <taxon>Bacillota</taxon>
        <taxon>Bacilli</taxon>
        <taxon>Lactobacillales</taxon>
        <taxon>Lactobacillaceae</taxon>
        <taxon>Agrilactobacillus</taxon>
    </lineage>
</organism>
<evidence type="ECO:0000256" key="9">
    <source>
        <dbReference type="ARBA" id="ARBA00022842"/>
    </source>
</evidence>
<accession>A0A0R1Y011</accession>
<keyword evidence="11 12" id="KW-0804">Transcription</keyword>
<dbReference type="Gene3D" id="1.10.860.10">
    <property type="entry name" value="DNAb Helicase, Chain A"/>
    <property type="match status" value="1"/>
</dbReference>
<dbReference type="PANTHER" id="PTHR30313:SF2">
    <property type="entry name" value="DNA PRIMASE"/>
    <property type="match status" value="1"/>
</dbReference>
<dbReference type="GO" id="GO:0008270">
    <property type="term" value="F:zinc ion binding"/>
    <property type="evidence" value="ECO:0007669"/>
    <property type="project" value="UniProtKB-UniRule"/>
</dbReference>
<dbReference type="SMART" id="SM00400">
    <property type="entry name" value="ZnF_CHCC"/>
    <property type="match status" value="1"/>
</dbReference>
<evidence type="ECO:0000256" key="12">
    <source>
        <dbReference type="HAMAP-Rule" id="MF_00974"/>
    </source>
</evidence>
<evidence type="ECO:0000256" key="3">
    <source>
        <dbReference type="ARBA" id="ARBA00022679"/>
    </source>
</evidence>
<evidence type="ECO:0000256" key="4">
    <source>
        <dbReference type="ARBA" id="ARBA00022695"/>
    </source>
</evidence>
<evidence type="ECO:0000256" key="10">
    <source>
        <dbReference type="ARBA" id="ARBA00023125"/>
    </source>
</evidence>
<keyword evidence="1 12" id="KW-0240">DNA-directed RNA polymerase</keyword>
<comment type="domain">
    <text evidence="12">Contains an N-terminal zinc-binding domain, a central core domain that contains the primase activity, and a C-terminal DnaB-binding domain.</text>
</comment>
<keyword evidence="3 12" id="KW-0808">Transferase</keyword>
<dbReference type="NCBIfam" id="TIGR01391">
    <property type="entry name" value="dnaG"/>
    <property type="match status" value="1"/>
</dbReference>
<evidence type="ECO:0000256" key="5">
    <source>
        <dbReference type="ARBA" id="ARBA00022705"/>
    </source>
</evidence>
<sequence>MYAAFSCLTGIKGRDELARIPESVIEDIRGQINIVDVISQYVQLKKSGKNLFGLCPFHEETAPSFTVSEDKQIFHCFSCGRGGNVFKFIMDIDSVTFPEAVIKVAKFGNIPIDAQYLQQDSTPVNEADRKLRDLYQQAQQLYHHVLVNTQLGQPALQYLHQRGMTDETIDQFSVGFAPNNNLLTLFFKDKQVDAETLAASGLLATNRENQFLDRFVERVMFPIKDQGGQVIAFSGRALHKDPNQPKYLNSPETALFNKRKVLFNYDLAKAEIRQEKTVLLFEGFMDVISAFQAGVKNGVASMGTSLTDEQLYMLQRTTNHLVICYDGDTPGVKAANRAVDMLMPQKNLDIGVIVLPDSQDPDEYIKTKGAPAFVNVIRNSEQSALRFKLAYLKRDVNLSNDKFKFDYLSQALDLLKDQATPAEQSLYIQELANDLGIEASAIKTQLDELRPKHSGNGLTAKGKFQRQVEPQPVGTLQKPSAPVKYSQLEQAERLLLYYALHDESLCRQLISEPNFKFEHDTYQTIFELWLTFLTNHDNHLVSAFIDQLPPDMQNVVADLEMSAFPDASNNLVITDLLQVMAHQDAKKQLSDAQAALKIANETGNVDEQLHWTNEIIKLSRDLKGA</sequence>
<dbReference type="GO" id="GO:1990077">
    <property type="term" value="C:primosome complex"/>
    <property type="evidence" value="ECO:0007669"/>
    <property type="project" value="UniProtKB-KW"/>
</dbReference>
<keyword evidence="9" id="KW-0460">Magnesium</keyword>
<dbReference type="InterPro" id="IPR037068">
    <property type="entry name" value="DNA_primase_core_N_sf"/>
</dbReference>
<evidence type="ECO:0000256" key="14">
    <source>
        <dbReference type="PIRSR" id="PIRSR002811-1"/>
    </source>
</evidence>
<protein>
    <recommendedName>
        <fullName evidence="12 13">DNA primase</fullName>
        <ecNumber evidence="12">2.7.7.101</ecNumber>
    </recommendedName>
</protein>
<reference evidence="16 17" key="1">
    <citation type="journal article" date="2015" name="Genome Announc.">
        <title>Expanding the biotechnology potential of lactobacilli through comparative genomics of 213 strains and associated genera.</title>
        <authorList>
            <person name="Sun Z."/>
            <person name="Harris H.M."/>
            <person name="McCann A."/>
            <person name="Guo C."/>
            <person name="Argimon S."/>
            <person name="Zhang W."/>
            <person name="Yang X."/>
            <person name="Jeffery I.B."/>
            <person name="Cooney J.C."/>
            <person name="Kagawa T.F."/>
            <person name="Liu W."/>
            <person name="Song Y."/>
            <person name="Salvetti E."/>
            <person name="Wrobel A."/>
            <person name="Rasinkangas P."/>
            <person name="Parkhill J."/>
            <person name="Rea M.C."/>
            <person name="O'Sullivan O."/>
            <person name="Ritari J."/>
            <person name="Douillard F.P."/>
            <person name="Paul Ross R."/>
            <person name="Yang R."/>
            <person name="Briner A.E."/>
            <person name="Felis G.E."/>
            <person name="de Vos W.M."/>
            <person name="Barrangou R."/>
            <person name="Klaenhammer T.R."/>
            <person name="Caufield P.W."/>
            <person name="Cui Y."/>
            <person name="Zhang H."/>
            <person name="O'Toole P.W."/>
        </authorList>
    </citation>
    <scope>NUCLEOTIDE SEQUENCE [LARGE SCALE GENOMIC DNA]</scope>
    <source>
        <strain evidence="16 17">DSM 18527</strain>
    </source>
</reference>
<feature type="zinc finger region" description="CHC2-type" evidence="12 14">
    <location>
        <begin position="55"/>
        <end position="79"/>
    </location>
</feature>
<dbReference type="Pfam" id="PF13155">
    <property type="entry name" value="Toprim_2"/>
    <property type="match status" value="1"/>
</dbReference>
<dbReference type="GO" id="GO:0005737">
    <property type="term" value="C:cytoplasm"/>
    <property type="evidence" value="ECO:0007669"/>
    <property type="project" value="TreeGrafter"/>
</dbReference>
<keyword evidence="8 12" id="KW-0862">Zinc</keyword>
<dbReference type="GO" id="GO:0003677">
    <property type="term" value="F:DNA binding"/>
    <property type="evidence" value="ECO:0007669"/>
    <property type="project" value="UniProtKB-KW"/>
</dbReference>
<dbReference type="CDD" id="cd03364">
    <property type="entry name" value="TOPRIM_DnaG_primases"/>
    <property type="match status" value="1"/>
</dbReference>